<dbReference type="RefSeq" id="WP_153442006.1">
    <property type="nucleotide sequence ID" value="NZ_JBHUJK010000003.1"/>
</dbReference>
<keyword evidence="2" id="KW-1015">Disulfide bond</keyword>
<proteinExistence type="predicted"/>
<keyword evidence="1" id="KW-0677">Repeat</keyword>
<dbReference type="Pfam" id="PF00024">
    <property type="entry name" value="PAN_1"/>
    <property type="match status" value="3"/>
</dbReference>
<evidence type="ECO:0000256" key="1">
    <source>
        <dbReference type="ARBA" id="ARBA00022737"/>
    </source>
</evidence>
<dbReference type="AlphaFoldDB" id="A0A6N7LK57"/>
<dbReference type="CDD" id="cd01100">
    <property type="entry name" value="APPLE_Factor_XI_like"/>
    <property type="match status" value="1"/>
</dbReference>
<dbReference type="Proteomes" id="UP000439983">
    <property type="component" value="Unassembled WGS sequence"/>
</dbReference>
<dbReference type="OrthoDB" id="1522627at2"/>
<name>A0A6N7LK57_SINTE</name>
<reference evidence="4 5" key="1">
    <citation type="journal article" date="2013" name="Genome Biol.">
        <title>Comparative genomics of the core and accessory genomes of 48 Sinorhizobium strains comprising five genospecies.</title>
        <authorList>
            <person name="Sugawara M."/>
            <person name="Epstein B."/>
            <person name="Badgley B.D."/>
            <person name="Unno T."/>
            <person name="Xu L."/>
            <person name="Reese J."/>
            <person name="Gyaneshwar P."/>
            <person name="Denny R."/>
            <person name="Mudge J."/>
            <person name="Bharti A.K."/>
            <person name="Farmer A.D."/>
            <person name="May G.D."/>
            <person name="Woodward J.E."/>
            <person name="Medigue C."/>
            <person name="Vallenet D."/>
            <person name="Lajus A."/>
            <person name="Rouy Z."/>
            <person name="Martinez-Vaz B."/>
            <person name="Tiffin P."/>
            <person name="Young N.D."/>
            <person name="Sadowsky M.J."/>
        </authorList>
    </citation>
    <scope>NUCLEOTIDE SEQUENCE [LARGE SCALE GENOMIC DNA]</scope>
    <source>
        <strain evidence="4 5">USDA4894</strain>
    </source>
</reference>
<dbReference type="SMART" id="SM00223">
    <property type="entry name" value="APPLE"/>
    <property type="match status" value="2"/>
</dbReference>
<dbReference type="PROSITE" id="PS50948">
    <property type="entry name" value="PAN"/>
    <property type="match status" value="1"/>
</dbReference>
<dbReference type="EMBL" id="WITC01000117">
    <property type="protein sequence ID" value="MQX18182.1"/>
    <property type="molecule type" value="Genomic_DNA"/>
</dbReference>
<protein>
    <recommendedName>
        <fullName evidence="3">Apple domain-containing protein</fullName>
    </recommendedName>
</protein>
<dbReference type="InterPro" id="IPR000177">
    <property type="entry name" value="Apple"/>
</dbReference>
<accession>A0A6N7LK57</accession>
<dbReference type="InterPro" id="IPR003609">
    <property type="entry name" value="Pan_app"/>
</dbReference>
<gene>
    <name evidence="4" type="ORF">GHK62_26655</name>
</gene>
<sequence length="277" mass="30823">MFKVVFLDWTNIVRTVVAAVITVVSAQTLSAQEAGNAGELLDYPGTFLNGLVTAEVLMTPDKCRKLCTDRSGCVGFDHSSSTNQCRLFGGIASAREDTASTAGTRYPITGYREPTPAARPPRTFDHYANYDLFGFDLDQAAATSLTECEDYCRGNEECRAFTFNEWNQKCFLKSGTAELRLEPRATTGVLAGTAHPGYRNASVVMEYYRDYVISGSQIGNSRVVNSRDQCESMCWDREQCIAFSFSRRQRECRLFDHADNRFPRGGMESGAKIQPRP</sequence>
<dbReference type="Gene3D" id="3.50.4.10">
    <property type="entry name" value="Hepatocyte Growth Factor"/>
    <property type="match status" value="3"/>
</dbReference>
<dbReference type="SMART" id="SM00473">
    <property type="entry name" value="PAN_AP"/>
    <property type="match status" value="3"/>
</dbReference>
<dbReference type="SUPFAM" id="SSF57414">
    <property type="entry name" value="Hairpin loop containing domain-like"/>
    <property type="match status" value="2"/>
</dbReference>
<evidence type="ECO:0000313" key="5">
    <source>
        <dbReference type="Proteomes" id="UP000439983"/>
    </source>
</evidence>
<comment type="caution">
    <text evidence="4">The sequence shown here is derived from an EMBL/GenBank/DDBJ whole genome shotgun (WGS) entry which is preliminary data.</text>
</comment>
<evidence type="ECO:0000313" key="4">
    <source>
        <dbReference type="EMBL" id="MQX18182.1"/>
    </source>
</evidence>
<evidence type="ECO:0000256" key="2">
    <source>
        <dbReference type="ARBA" id="ARBA00023157"/>
    </source>
</evidence>
<feature type="domain" description="Apple" evidence="3">
    <location>
        <begin position="117"/>
        <end position="194"/>
    </location>
</feature>
<organism evidence="4 5">
    <name type="scientific">Sinorhizobium terangae</name>
    <dbReference type="NCBI Taxonomy" id="110322"/>
    <lineage>
        <taxon>Bacteria</taxon>
        <taxon>Pseudomonadati</taxon>
        <taxon>Pseudomonadota</taxon>
        <taxon>Alphaproteobacteria</taxon>
        <taxon>Hyphomicrobiales</taxon>
        <taxon>Rhizobiaceae</taxon>
        <taxon>Sinorhizobium/Ensifer group</taxon>
        <taxon>Sinorhizobium</taxon>
    </lineage>
</organism>
<dbReference type="GO" id="GO:0006508">
    <property type="term" value="P:proteolysis"/>
    <property type="evidence" value="ECO:0007669"/>
    <property type="project" value="InterPro"/>
</dbReference>
<evidence type="ECO:0000259" key="3">
    <source>
        <dbReference type="PROSITE" id="PS50948"/>
    </source>
</evidence>
<dbReference type="GO" id="GO:0005576">
    <property type="term" value="C:extracellular region"/>
    <property type="evidence" value="ECO:0007669"/>
    <property type="project" value="InterPro"/>
</dbReference>
<keyword evidence="5" id="KW-1185">Reference proteome</keyword>